<dbReference type="SUPFAM" id="SSF52091">
    <property type="entry name" value="SpoIIaa-like"/>
    <property type="match status" value="1"/>
</dbReference>
<gene>
    <name evidence="2" type="ORF">HAHE_40120</name>
</gene>
<dbReference type="Pfam" id="PF01740">
    <property type="entry name" value="STAS"/>
    <property type="match status" value="1"/>
</dbReference>
<feature type="domain" description="STAS" evidence="1">
    <location>
        <begin position="5"/>
        <end position="97"/>
    </location>
</feature>
<evidence type="ECO:0000313" key="2">
    <source>
        <dbReference type="EMBL" id="BCX50104.1"/>
    </source>
</evidence>
<reference evidence="2 3" key="1">
    <citation type="submission" date="2021-06" db="EMBL/GenBank/DDBJ databases">
        <title>Complete genome of Haloferula helveola possessing various polysaccharide degrading enzymes.</title>
        <authorList>
            <person name="Takami H."/>
            <person name="Huang C."/>
            <person name="Hamasaki K."/>
        </authorList>
    </citation>
    <scope>NUCLEOTIDE SEQUENCE [LARGE SCALE GENOMIC DNA]</scope>
    <source>
        <strain evidence="2 3">CN-1</strain>
    </source>
</reference>
<name>A0ABM7RRL5_9BACT</name>
<dbReference type="PROSITE" id="PS50801">
    <property type="entry name" value="STAS"/>
    <property type="match status" value="1"/>
</dbReference>
<protein>
    <submittedName>
        <fullName evidence="2">Anti-sigma-factor antagonist</fullName>
    </submittedName>
</protein>
<proteinExistence type="predicted"/>
<accession>A0ABM7RRL5</accession>
<dbReference type="InterPro" id="IPR036513">
    <property type="entry name" value="STAS_dom_sf"/>
</dbReference>
<evidence type="ECO:0000259" key="1">
    <source>
        <dbReference type="PROSITE" id="PS50801"/>
    </source>
</evidence>
<dbReference type="EMBL" id="AP024702">
    <property type="protein sequence ID" value="BCX50104.1"/>
    <property type="molecule type" value="Genomic_DNA"/>
</dbReference>
<dbReference type="Gene3D" id="3.30.750.24">
    <property type="entry name" value="STAS domain"/>
    <property type="match status" value="1"/>
</dbReference>
<dbReference type="Proteomes" id="UP001374893">
    <property type="component" value="Chromosome"/>
</dbReference>
<dbReference type="RefSeq" id="WP_338687011.1">
    <property type="nucleotide sequence ID" value="NZ_AP024702.1"/>
</dbReference>
<organism evidence="2 3">
    <name type="scientific">Haloferula helveola</name>
    <dbReference type="NCBI Taxonomy" id="490095"/>
    <lineage>
        <taxon>Bacteria</taxon>
        <taxon>Pseudomonadati</taxon>
        <taxon>Verrucomicrobiota</taxon>
        <taxon>Verrucomicrobiia</taxon>
        <taxon>Verrucomicrobiales</taxon>
        <taxon>Verrucomicrobiaceae</taxon>
        <taxon>Haloferula</taxon>
    </lineage>
</organism>
<sequence>MDKETGIKFGVLDGFTWIRCEGKGSFMQSPALKECTKQRQDEGEKYFVIDLQACTGMDSTFMGFLAGLSARVGRSDGWVHIASPGDRNRQSLEDLGLDCVLEISPPEAPWRGKADEIRQGLQPYVGKRLPGMSERARHVLEAHRTLANTNEDNAKKFAGVLQVLEKQASDDPETEG</sequence>
<evidence type="ECO:0000313" key="3">
    <source>
        <dbReference type="Proteomes" id="UP001374893"/>
    </source>
</evidence>
<dbReference type="CDD" id="cd07043">
    <property type="entry name" value="STAS_anti-anti-sigma_factors"/>
    <property type="match status" value="1"/>
</dbReference>
<dbReference type="InterPro" id="IPR002645">
    <property type="entry name" value="STAS_dom"/>
</dbReference>
<keyword evidence="3" id="KW-1185">Reference proteome</keyword>